<evidence type="ECO:0000313" key="1">
    <source>
        <dbReference type="EMBL" id="MCH7399283.1"/>
    </source>
</evidence>
<gene>
    <name evidence="1" type="ORF">MM236_14875</name>
</gene>
<protein>
    <submittedName>
        <fullName evidence="1">Uncharacterized protein</fullName>
    </submittedName>
</protein>
<dbReference type="EMBL" id="JAKZGS010000014">
    <property type="protein sequence ID" value="MCH7399283.1"/>
    <property type="molecule type" value="Genomic_DNA"/>
</dbReference>
<evidence type="ECO:0000313" key="2">
    <source>
        <dbReference type="Proteomes" id="UP001165488"/>
    </source>
</evidence>
<reference evidence="1" key="1">
    <citation type="submission" date="2022-03" db="EMBL/GenBank/DDBJ databases">
        <title>De novo assembled genomes of Belliella spp. (Cyclobacteriaceae) strains.</title>
        <authorList>
            <person name="Szabo A."/>
            <person name="Korponai K."/>
            <person name="Felfoldi T."/>
        </authorList>
    </citation>
    <scope>NUCLEOTIDE SEQUENCE</scope>
    <source>
        <strain evidence="1">DSM 107340</strain>
    </source>
</reference>
<dbReference type="Proteomes" id="UP001165488">
    <property type="component" value="Unassembled WGS sequence"/>
</dbReference>
<sequence>MIIKNFDFELFEKKAQEKASEMIKNGLYSRFGLNAGERFSKAFLGCLGELAFAHWLEQMAVKYEMDTKRFDDRNSDEFDFLINGKKIDVKVALKSTSNPPNDNWTYGYPHEQKPQSKDFVVIGWIDKIRREIGFYGWLSGHQICKSPIVLKNSFKGYCYKTPNHEFRWGLMNKNFERLLSILS</sequence>
<proteinExistence type="predicted"/>
<dbReference type="RefSeq" id="WP_241275782.1">
    <property type="nucleotide sequence ID" value="NZ_JAKZGS010000014.1"/>
</dbReference>
<organism evidence="1 2">
    <name type="scientific">Belliella calami</name>
    <dbReference type="NCBI Taxonomy" id="2923436"/>
    <lineage>
        <taxon>Bacteria</taxon>
        <taxon>Pseudomonadati</taxon>
        <taxon>Bacteroidota</taxon>
        <taxon>Cytophagia</taxon>
        <taxon>Cytophagales</taxon>
        <taxon>Cyclobacteriaceae</taxon>
        <taxon>Belliella</taxon>
    </lineage>
</organism>
<keyword evidence="2" id="KW-1185">Reference proteome</keyword>
<name>A0ABS9URX7_9BACT</name>
<accession>A0ABS9URX7</accession>
<comment type="caution">
    <text evidence="1">The sequence shown here is derived from an EMBL/GenBank/DDBJ whole genome shotgun (WGS) entry which is preliminary data.</text>
</comment>